<evidence type="ECO:0000313" key="8">
    <source>
        <dbReference type="EMBL" id="MDV2888185.1"/>
    </source>
</evidence>
<dbReference type="Pfam" id="PF07690">
    <property type="entry name" value="MFS_1"/>
    <property type="match status" value="1"/>
</dbReference>
<comment type="caution">
    <text evidence="8">The sequence shown here is derived from an EMBL/GenBank/DDBJ whole genome shotgun (WGS) entry which is preliminary data.</text>
</comment>
<keyword evidence="2" id="KW-0813">Transport</keyword>
<dbReference type="Gene3D" id="1.20.1720.10">
    <property type="entry name" value="Multidrug resistance protein D"/>
    <property type="match status" value="1"/>
</dbReference>
<dbReference type="AlphaFoldDB" id="A0AAJ2NT66"/>
<evidence type="ECO:0000313" key="9">
    <source>
        <dbReference type="Proteomes" id="UP001285636"/>
    </source>
</evidence>
<evidence type="ECO:0000256" key="4">
    <source>
        <dbReference type="ARBA" id="ARBA00022989"/>
    </source>
</evidence>
<evidence type="ECO:0000259" key="7">
    <source>
        <dbReference type="PROSITE" id="PS50850"/>
    </source>
</evidence>
<dbReference type="InterPro" id="IPR036259">
    <property type="entry name" value="MFS_trans_sf"/>
</dbReference>
<dbReference type="EMBL" id="JAWJAY010001053">
    <property type="protein sequence ID" value="MDV2888185.1"/>
    <property type="molecule type" value="Genomic_DNA"/>
</dbReference>
<feature type="transmembrane region" description="Helical" evidence="6">
    <location>
        <begin position="64"/>
        <end position="81"/>
    </location>
</feature>
<dbReference type="PANTHER" id="PTHR42718">
    <property type="entry name" value="MAJOR FACILITATOR SUPERFAMILY MULTIDRUG TRANSPORTER MFSC"/>
    <property type="match status" value="1"/>
</dbReference>
<organism evidence="8 9">
    <name type="scientific">Alkalihalophilus pseudofirmus</name>
    <name type="common">Bacillus pseudofirmus</name>
    <dbReference type="NCBI Taxonomy" id="79885"/>
    <lineage>
        <taxon>Bacteria</taxon>
        <taxon>Bacillati</taxon>
        <taxon>Bacillota</taxon>
        <taxon>Bacilli</taxon>
        <taxon>Bacillales</taxon>
        <taxon>Bacillaceae</taxon>
        <taxon>Alkalihalophilus</taxon>
    </lineage>
</organism>
<dbReference type="GO" id="GO:0005886">
    <property type="term" value="C:plasma membrane"/>
    <property type="evidence" value="ECO:0007669"/>
    <property type="project" value="UniProtKB-SubCell"/>
</dbReference>
<protein>
    <submittedName>
        <fullName evidence="8">MFS transporter</fullName>
    </submittedName>
</protein>
<dbReference type="Proteomes" id="UP001285636">
    <property type="component" value="Unassembled WGS sequence"/>
</dbReference>
<dbReference type="InterPro" id="IPR020846">
    <property type="entry name" value="MFS_dom"/>
</dbReference>
<feature type="non-terminal residue" evidence="8">
    <location>
        <position position="1"/>
    </location>
</feature>
<proteinExistence type="predicted"/>
<keyword evidence="3 6" id="KW-0812">Transmembrane</keyword>
<name>A0AAJ2NT66_ALKPS</name>
<evidence type="ECO:0000256" key="5">
    <source>
        <dbReference type="ARBA" id="ARBA00023136"/>
    </source>
</evidence>
<comment type="subcellular location">
    <subcellularLocation>
        <location evidence="1">Cell membrane</location>
        <topology evidence="1">Multi-pass membrane protein</topology>
    </subcellularLocation>
</comment>
<dbReference type="InterPro" id="IPR011701">
    <property type="entry name" value="MFS"/>
</dbReference>
<reference evidence="8" key="1">
    <citation type="submission" date="2023-10" db="EMBL/GenBank/DDBJ databases">
        <title>Screening of Alkalihalophilus pseudofirmusBZ-TG-HK211 and Its Alleviation of Salt Stress on Rapeseed Growth.</title>
        <authorList>
            <person name="Zhao B."/>
            <person name="Guo T."/>
        </authorList>
    </citation>
    <scope>NUCLEOTIDE SEQUENCE</scope>
    <source>
        <strain evidence="8">BZ-TG-HK211</strain>
    </source>
</reference>
<feature type="non-terminal residue" evidence="8">
    <location>
        <position position="83"/>
    </location>
</feature>
<dbReference type="PANTHER" id="PTHR42718:SF9">
    <property type="entry name" value="MAJOR FACILITATOR SUPERFAMILY MULTIDRUG TRANSPORTER MFSC"/>
    <property type="match status" value="1"/>
</dbReference>
<dbReference type="GO" id="GO:0022857">
    <property type="term" value="F:transmembrane transporter activity"/>
    <property type="evidence" value="ECO:0007669"/>
    <property type="project" value="InterPro"/>
</dbReference>
<dbReference type="PROSITE" id="PS50850">
    <property type="entry name" value="MFS"/>
    <property type="match status" value="1"/>
</dbReference>
<gene>
    <name evidence="8" type="ORF">RYX45_23765</name>
</gene>
<dbReference type="SUPFAM" id="SSF103473">
    <property type="entry name" value="MFS general substrate transporter"/>
    <property type="match status" value="1"/>
</dbReference>
<keyword evidence="4 6" id="KW-1133">Transmembrane helix</keyword>
<evidence type="ECO:0000256" key="3">
    <source>
        <dbReference type="ARBA" id="ARBA00022692"/>
    </source>
</evidence>
<dbReference type="RefSeq" id="WP_323468183.1">
    <property type="nucleotide sequence ID" value="NZ_JAWJAY010001053.1"/>
</dbReference>
<evidence type="ECO:0000256" key="2">
    <source>
        <dbReference type="ARBA" id="ARBA00022448"/>
    </source>
</evidence>
<evidence type="ECO:0000256" key="1">
    <source>
        <dbReference type="ARBA" id="ARBA00004651"/>
    </source>
</evidence>
<feature type="domain" description="Major facilitator superfamily (MFS) profile" evidence="7">
    <location>
        <begin position="1"/>
        <end position="83"/>
    </location>
</feature>
<accession>A0AAJ2NT66</accession>
<keyword evidence="5 6" id="KW-0472">Membrane</keyword>
<evidence type="ECO:0000256" key="6">
    <source>
        <dbReference type="SAM" id="Phobius"/>
    </source>
</evidence>
<feature type="transmembrane region" description="Helical" evidence="6">
    <location>
        <begin position="37"/>
        <end position="57"/>
    </location>
</feature>
<sequence length="83" mass="9012">LTIAVGMLLVMMDTTIMNVALPHMQAAFNTDLSTSQWAITAYTLAMATIIPYSGWMADRFSAKNTFGIAILCFTVASFLVARS</sequence>